<proteinExistence type="predicted"/>
<dbReference type="Proteomes" id="UP001335737">
    <property type="component" value="Unassembled WGS sequence"/>
</dbReference>
<protein>
    <submittedName>
        <fullName evidence="1">Uncharacterized protein</fullName>
    </submittedName>
</protein>
<organism evidence="1 2">
    <name type="scientific">Virgibacillus tibetensis</name>
    <dbReference type="NCBI Taxonomy" id="3042313"/>
    <lineage>
        <taxon>Bacteria</taxon>
        <taxon>Bacillati</taxon>
        <taxon>Bacillota</taxon>
        <taxon>Bacilli</taxon>
        <taxon>Bacillales</taxon>
        <taxon>Bacillaceae</taxon>
        <taxon>Virgibacillus</taxon>
    </lineage>
</organism>
<evidence type="ECO:0000313" key="1">
    <source>
        <dbReference type="EMBL" id="MEC5424242.1"/>
    </source>
</evidence>
<dbReference type="RefSeq" id="WP_327607810.1">
    <property type="nucleotide sequence ID" value="NZ_JARZFX010000005.1"/>
</dbReference>
<name>A0ABU6KG01_9BACI</name>
<gene>
    <name evidence="1" type="ORF">QGM71_12145</name>
</gene>
<evidence type="ECO:0000313" key="2">
    <source>
        <dbReference type="Proteomes" id="UP001335737"/>
    </source>
</evidence>
<sequence length="184" mass="21488">MNNIIELKERLAELNNQTNNFVDEFKKLLPMNPRHQLSPSLLGYFTHSINVTTEKKEESILFGGFHIKNLSANTINDLYLCLRIDTVNQYDFSGKFRSESSSLKSQAMEVTWERFNNSDDEKELWFRLGEDKQLNPFEKISFPDFHLTWENKDPFSCSIVGFVYSEYEKDGVPSSNTINLKIQK</sequence>
<accession>A0ABU6KG01</accession>
<keyword evidence="2" id="KW-1185">Reference proteome</keyword>
<reference evidence="1 2" key="1">
    <citation type="journal article" date="2024" name="Int. J. Syst. Evol. Microbiol.">
        <title>Virgibacillus tibetensis sp. nov., isolated from salt lake on the Tibetan Plateau of China.</title>
        <authorList>
            <person name="Phurbu D."/>
            <person name="Liu Z.-X."/>
            <person name="Wang R."/>
            <person name="Zheng Y.-Y."/>
            <person name="Liu H.-C."/>
            <person name="Zhou Y.-G."/>
            <person name="Yu Y.-J."/>
            <person name="Li A.-H."/>
        </authorList>
    </citation>
    <scope>NUCLEOTIDE SEQUENCE [LARGE SCALE GENOMIC DNA]</scope>
    <source>
        <strain evidence="1 2">C22-A2</strain>
    </source>
</reference>
<dbReference type="EMBL" id="JARZFX010000005">
    <property type="protein sequence ID" value="MEC5424242.1"/>
    <property type="molecule type" value="Genomic_DNA"/>
</dbReference>
<comment type="caution">
    <text evidence="1">The sequence shown here is derived from an EMBL/GenBank/DDBJ whole genome shotgun (WGS) entry which is preliminary data.</text>
</comment>